<keyword evidence="2" id="KW-1185">Reference proteome</keyword>
<reference evidence="1 2" key="1">
    <citation type="journal article" date="2013" name="Genome Biol.">
        <title>The genome sequence of the most widely cultivated cacao type and its use to identify candidate genes regulating pod color.</title>
        <authorList>
            <person name="Motamayor J.C."/>
            <person name="Mockaitis K."/>
            <person name="Schmutz J."/>
            <person name="Haiminen N."/>
            <person name="Iii D.L."/>
            <person name="Cornejo O."/>
            <person name="Findley S.D."/>
            <person name="Zheng P."/>
            <person name="Utro F."/>
            <person name="Royaert S."/>
            <person name="Saski C."/>
            <person name="Jenkins J."/>
            <person name="Podicheti R."/>
            <person name="Zhao M."/>
            <person name="Scheffler B.E."/>
            <person name="Stack J.C."/>
            <person name="Feltus F.A."/>
            <person name="Mustiga G.M."/>
            <person name="Amores F."/>
            <person name="Phillips W."/>
            <person name="Marelli J.P."/>
            <person name="May G.D."/>
            <person name="Shapiro H."/>
            <person name="Ma J."/>
            <person name="Bustamante C.D."/>
            <person name="Schnell R.J."/>
            <person name="Main D."/>
            <person name="Gilbert D."/>
            <person name="Parida L."/>
            <person name="Kuhn D.N."/>
        </authorList>
    </citation>
    <scope>NUCLEOTIDE SEQUENCE [LARGE SCALE GENOMIC DNA]</scope>
    <source>
        <strain evidence="2">cv. Matina 1-6</strain>
    </source>
</reference>
<evidence type="ECO:0000313" key="2">
    <source>
        <dbReference type="Proteomes" id="UP000026915"/>
    </source>
</evidence>
<dbReference type="Proteomes" id="UP000026915">
    <property type="component" value="Chromosome 3"/>
</dbReference>
<organism evidence="1 2">
    <name type="scientific">Theobroma cacao</name>
    <name type="common">Cacao</name>
    <name type="synonym">Cocoa</name>
    <dbReference type="NCBI Taxonomy" id="3641"/>
    <lineage>
        <taxon>Eukaryota</taxon>
        <taxon>Viridiplantae</taxon>
        <taxon>Streptophyta</taxon>
        <taxon>Embryophyta</taxon>
        <taxon>Tracheophyta</taxon>
        <taxon>Spermatophyta</taxon>
        <taxon>Magnoliopsida</taxon>
        <taxon>eudicotyledons</taxon>
        <taxon>Gunneridae</taxon>
        <taxon>Pentapetalae</taxon>
        <taxon>rosids</taxon>
        <taxon>malvids</taxon>
        <taxon>Malvales</taxon>
        <taxon>Malvaceae</taxon>
        <taxon>Byttnerioideae</taxon>
        <taxon>Theobroma</taxon>
    </lineage>
</organism>
<proteinExistence type="predicted"/>
<dbReference type="Gramene" id="EOY22868">
    <property type="protein sequence ID" value="EOY22868"/>
    <property type="gene ID" value="TCM_014914"/>
</dbReference>
<name>A0A061G0E7_THECC</name>
<gene>
    <name evidence="1" type="ORF">TCM_014914</name>
</gene>
<accession>A0A061G0E7</accession>
<dbReference type="EMBL" id="CM001881">
    <property type="protein sequence ID" value="EOY22868.1"/>
    <property type="molecule type" value="Genomic_DNA"/>
</dbReference>
<dbReference type="InParanoid" id="A0A061G0E7"/>
<dbReference type="HOGENOM" id="CLU_2214757_0_0_1"/>
<dbReference type="AlphaFoldDB" id="A0A061G0E7"/>
<sequence length="107" mass="12003">MCSIIWCKHSLSESRKMASKTCLSQWEVLFIVMLLLLSSAMASRDIVTRSSNLLSSYAKDGRLMSESDTAGGPWGHNYCTPPKIRPIADAIVDVTLTWHCLLTWNVR</sequence>
<protein>
    <submittedName>
        <fullName evidence="1">Uncharacterized protein</fullName>
    </submittedName>
</protein>
<evidence type="ECO:0000313" key="1">
    <source>
        <dbReference type="EMBL" id="EOY22868.1"/>
    </source>
</evidence>